<evidence type="ECO:0000256" key="1">
    <source>
        <dbReference type="SAM" id="SignalP"/>
    </source>
</evidence>
<organism evidence="2 3">
    <name type="scientific">Trichonephila clavata</name>
    <name type="common">Joro spider</name>
    <name type="synonym">Nephila clavata</name>
    <dbReference type="NCBI Taxonomy" id="2740835"/>
    <lineage>
        <taxon>Eukaryota</taxon>
        <taxon>Metazoa</taxon>
        <taxon>Ecdysozoa</taxon>
        <taxon>Arthropoda</taxon>
        <taxon>Chelicerata</taxon>
        <taxon>Arachnida</taxon>
        <taxon>Araneae</taxon>
        <taxon>Araneomorphae</taxon>
        <taxon>Entelegynae</taxon>
        <taxon>Araneoidea</taxon>
        <taxon>Nephilidae</taxon>
        <taxon>Trichonephila</taxon>
    </lineage>
</organism>
<name>A0A8X6GD73_TRICU</name>
<evidence type="ECO:0000313" key="3">
    <source>
        <dbReference type="Proteomes" id="UP000887116"/>
    </source>
</evidence>
<feature type="chain" id="PRO_5036469129" evidence="1">
    <location>
        <begin position="19"/>
        <end position="100"/>
    </location>
</feature>
<gene>
    <name evidence="2" type="ORF">TNCT_72971</name>
</gene>
<dbReference type="Proteomes" id="UP000887116">
    <property type="component" value="Unassembled WGS sequence"/>
</dbReference>
<comment type="caution">
    <text evidence="2">The sequence shown here is derived from an EMBL/GenBank/DDBJ whole genome shotgun (WGS) entry which is preliminary data.</text>
</comment>
<feature type="signal peptide" evidence="1">
    <location>
        <begin position="1"/>
        <end position="18"/>
    </location>
</feature>
<dbReference type="AlphaFoldDB" id="A0A8X6GD73"/>
<dbReference type="EMBL" id="BMAO01029939">
    <property type="protein sequence ID" value="GFQ64599.1"/>
    <property type="molecule type" value="Genomic_DNA"/>
</dbReference>
<accession>A0A8X6GD73</accession>
<sequence length="100" mass="11162">MKVLCVLLLAGFLGVVSGDLKCMELKVGLCNIEWAKKIDLYDPLCYDNFAIYQCIELGSQECNVKNSILVKKFLKNLDGICTKGSSKNARKYINFPTSAF</sequence>
<keyword evidence="1" id="KW-0732">Signal</keyword>
<evidence type="ECO:0000313" key="2">
    <source>
        <dbReference type="EMBL" id="GFQ64599.1"/>
    </source>
</evidence>
<protein>
    <submittedName>
        <fullName evidence="2">Uncharacterized protein</fullName>
    </submittedName>
</protein>
<reference evidence="2" key="1">
    <citation type="submission" date="2020-07" db="EMBL/GenBank/DDBJ databases">
        <title>Multicomponent nature underlies the extraordinary mechanical properties of spider dragline silk.</title>
        <authorList>
            <person name="Kono N."/>
            <person name="Nakamura H."/>
            <person name="Mori M."/>
            <person name="Yoshida Y."/>
            <person name="Ohtoshi R."/>
            <person name="Malay A.D."/>
            <person name="Moran D.A.P."/>
            <person name="Tomita M."/>
            <person name="Numata K."/>
            <person name="Arakawa K."/>
        </authorList>
    </citation>
    <scope>NUCLEOTIDE SEQUENCE</scope>
</reference>
<keyword evidence="3" id="KW-1185">Reference proteome</keyword>
<proteinExistence type="predicted"/>